<reference evidence="1 2" key="1">
    <citation type="submission" date="2021-01" db="EMBL/GenBank/DDBJ databases">
        <title>Whole genome shotgun sequence of Verrucosispora andamanensis NBRC 109075.</title>
        <authorList>
            <person name="Komaki H."/>
            <person name="Tamura T."/>
        </authorList>
    </citation>
    <scope>NUCLEOTIDE SEQUENCE [LARGE SCALE GENOMIC DNA]</scope>
    <source>
        <strain evidence="1 2">NBRC 109075</strain>
    </source>
</reference>
<protein>
    <submittedName>
        <fullName evidence="1">Uncharacterized protein</fullName>
    </submittedName>
</protein>
<gene>
    <name evidence="1" type="ORF">Van01_28220</name>
</gene>
<comment type="caution">
    <text evidence="1">The sequence shown here is derived from an EMBL/GenBank/DDBJ whole genome shotgun (WGS) entry which is preliminary data.</text>
</comment>
<dbReference type="EMBL" id="BOOZ01000014">
    <property type="protein sequence ID" value="GIJ09608.1"/>
    <property type="molecule type" value="Genomic_DNA"/>
</dbReference>
<keyword evidence="2" id="KW-1185">Reference proteome</keyword>
<accession>A0ABQ4HVB7</accession>
<dbReference type="Proteomes" id="UP000647017">
    <property type="component" value="Unassembled WGS sequence"/>
</dbReference>
<name>A0ABQ4HVB7_9ACTN</name>
<evidence type="ECO:0000313" key="1">
    <source>
        <dbReference type="EMBL" id="GIJ09608.1"/>
    </source>
</evidence>
<proteinExistence type="predicted"/>
<sequence length="146" mass="14449">MHSAAPTRPLWWLARWAARLLTGFAVAAAFTLGAWALPGEAAPAEQLAAPPVVAAAPQASVERDLTAPFDLAVVPDLAATLGLVGPATPTVRGVGDAADLVGVSATQPTISGRPGLTALGTVAAATTPTPAARVDGVQAARAPPHA</sequence>
<organism evidence="1 2">
    <name type="scientific">Micromonospora andamanensis</name>
    <dbReference type="NCBI Taxonomy" id="1287068"/>
    <lineage>
        <taxon>Bacteria</taxon>
        <taxon>Bacillati</taxon>
        <taxon>Actinomycetota</taxon>
        <taxon>Actinomycetes</taxon>
        <taxon>Micromonosporales</taxon>
        <taxon>Micromonosporaceae</taxon>
        <taxon>Micromonospora</taxon>
    </lineage>
</organism>
<dbReference type="RefSeq" id="WP_204006903.1">
    <property type="nucleotide sequence ID" value="NZ_BOOZ01000014.1"/>
</dbReference>
<evidence type="ECO:0000313" key="2">
    <source>
        <dbReference type="Proteomes" id="UP000647017"/>
    </source>
</evidence>